<accession>A0A3B0CCA1</accession>
<dbReference type="SUPFAM" id="SSF101898">
    <property type="entry name" value="NHL repeat"/>
    <property type="match status" value="1"/>
</dbReference>
<proteinExistence type="predicted"/>
<dbReference type="InterPro" id="IPR011041">
    <property type="entry name" value="Quinoprot_gluc/sorb_DH_b-prop"/>
</dbReference>
<organism evidence="1 2">
    <name type="scientific">Paenibacillus ginsengarvi</name>
    <dbReference type="NCBI Taxonomy" id="400777"/>
    <lineage>
        <taxon>Bacteria</taxon>
        <taxon>Bacillati</taxon>
        <taxon>Bacillota</taxon>
        <taxon>Bacilli</taxon>
        <taxon>Bacillales</taxon>
        <taxon>Paenibacillaceae</taxon>
        <taxon>Paenibacillus</taxon>
    </lineage>
</organism>
<comment type="caution">
    <text evidence="1">The sequence shown here is derived from an EMBL/GenBank/DDBJ whole genome shotgun (WGS) entry which is preliminary data.</text>
</comment>
<reference evidence="1 2" key="1">
    <citation type="journal article" date="2007" name="Int. J. Syst. Evol. Microbiol.">
        <title>Paenibacillus ginsengarvi sp. nov., isolated from soil from ginseng cultivation.</title>
        <authorList>
            <person name="Yoon M.H."/>
            <person name="Ten L.N."/>
            <person name="Im W.T."/>
        </authorList>
    </citation>
    <scope>NUCLEOTIDE SEQUENCE [LARGE SCALE GENOMIC DNA]</scope>
    <source>
        <strain evidence="1 2">KCTC 13059</strain>
    </source>
</reference>
<dbReference type="SUPFAM" id="SSF50952">
    <property type="entry name" value="Soluble quinoprotein glucose dehydrogenase"/>
    <property type="match status" value="1"/>
</dbReference>
<evidence type="ECO:0000313" key="2">
    <source>
        <dbReference type="Proteomes" id="UP000282311"/>
    </source>
</evidence>
<evidence type="ECO:0000313" key="1">
    <source>
        <dbReference type="EMBL" id="RKN83762.1"/>
    </source>
</evidence>
<gene>
    <name evidence="1" type="ORF">D7M11_16325</name>
</gene>
<sequence>MGTLTPIGTPLNWIINNGCAVGRDQDGTAVIYTVIKGGGDCTVFAVVDAMTAEVLTTVDMPGVSGAWGLLQASDGSVYVGTYGNGRLYRYVPGSDRLADLGRLGEESVVYYLTECREGNIYTGTYPSGALFRYDPRSNRIDHLGRLCDEEKYLDSLVYDPVHHALYAGLGRQTARLYRIDLATGQREELLAKLLPDDYSRYSSVFCMGYGLGKLFIRLSKPDHLLIVDTATNTVEFYDPGSGIGLGCKTVAVMPGDEEHVYLGGSVLRTYNVATRAFTDRFPDETVKALHYQNAKFMELRRPDWPGYTMISSTEGGRILLYNKSTGRLAESRFRHSGAPVQVRSLHGAEDGRVYAGGYMMGFASYDCAEMTFGETREFGQAESIAGFRGKLYVGIYGSAGLGEYDPALPWSATNPRKLWNLMKEGQDRPFAIIGVEELNKLFVGTVPDTHSLQGALAVYDVGTEELRVHKNIIRNQGVVSLLYRDGLVYGGTTNYGGLGTKGPIEIGGKLFIFDPGKGECVFEIVPVPGRGTVSGLLNGPDDRIWGVAGDHLFTFDPLSRTFSYLEAKLKRGAANETVWADADLAIGDDGNVYGTNAQRQFFQIRPDTMEVTILANGYRYLTKAADGHFYMSDDSALWRYEL</sequence>
<evidence type="ECO:0008006" key="3">
    <source>
        <dbReference type="Google" id="ProtNLM"/>
    </source>
</evidence>
<dbReference type="InterPro" id="IPR015943">
    <property type="entry name" value="WD40/YVTN_repeat-like_dom_sf"/>
</dbReference>
<dbReference type="Proteomes" id="UP000282311">
    <property type="component" value="Unassembled WGS sequence"/>
</dbReference>
<dbReference type="AlphaFoldDB" id="A0A3B0CCA1"/>
<dbReference type="OrthoDB" id="2489803at2"/>
<keyword evidence="2" id="KW-1185">Reference proteome</keyword>
<protein>
    <recommendedName>
        <fullName evidence="3">WD40 repeat domain-containing protein</fullName>
    </recommendedName>
</protein>
<name>A0A3B0CCA1_9BACL</name>
<dbReference type="EMBL" id="RBAH01000011">
    <property type="protein sequence ID" value="RKN83762.1"/>
    <property type="molecule type" value="Genomic_DNA"/>
</dbReference>
<dbReference type="Gene3D" id="2.130.10.10">
    <property type="entry name" value="YVTN repeat-like/Quinoprotein amine dehydrogenase"/>
    <property type="match status" value="1"/>
</dbReference>